<sequence>MTSQQSSTPATARMEPVGLPSDLATAMQSEQPPSAGVAFRLIGTLKDQAQSWIYLTTSERRAEETTRALASFLPGRLVVHLPAWDCLPYDRAPPSREIMGKRMLALRKCVRSESAPILVLSVEAAIQKLPPIDVVQATEMTLSKGQKLDREALEKFALETGYTLDDRVDEPGEIAFYGNVVDIFPADADEPVRITDIDGVIQTMMRYDPRTQRTLDELATLALGAASEVIRRAEDRQPGQEHRLSEHYESLASVFDYLPDARLILAGPIKERIGRVLEQITEAHASADQFGDMHPLSVTGLYLDEKAWKAECKKRKAIEADLADLAPMDSFSAERFPGRALAKFLRDHAADPVVLCGTEAERKKLFGVLKRSDIEPQQLAGSFAGVGEEPGLWLADVDLDAGFIDRKSGLAVVAASDVFGSRFHAEEVDLNTLIAPLELRVGDVVVHEDHGVGILRDLTRVTTGELEEDTIQLEYHGETKVMVPVTDFGKLWRYGAEAEAVTLDRLNTDAWDKKRATVSLEIDEAAKHLADLAKERLTAKAETLKPAKKDFDRLAQRFPYVETPDQTAAIKAVLDDLASGHPMNRLICGDVGFGKTEIALRAAAAAALAGKQVAMIAPTTVLVRQHLESFERRFAGTDIKVGTLSRLNSAAEATATKEALRSGEIRIVVATHALSGKDVELPELGLVIIDEEQRFGAKLKRQLQDMAANVHLLSMTATPIPRSLQAAMVGLQDVSILATPPARRRPIRTFVAPFDAATARTALLREVRRGGQSFVVVPRIEDIDVVRVELERIVPDLEVTVAHGGLKPQEIDAALMGFANGKGHVLLATNIIESGLDVPRANTMLVWRADRFGLSQLHQLRGRVGRGRIQGVAYLLLDPEQEVAENTRARLSTLEAFDRLGSGFQISARDLELRGAGDLLGEDQAGHVHLIGSALYQQLLERALTEAKNEKAESVRPAELNIGSLGRIPDDYVPEAVVRINLYARLQRIAKLDELDAFAEELEDRFGPLPEEAEQLIAVTRLAIAAGSIGVERIDAGPLGIALTATRENDPAKIAKGLKQGCKVKERRLIVERQEELAVTAQLRELLEA</sequence>
<dbReference type="SMART" id="SM01058">
    <property type="entry name" value="CarD_TRCF"/>
    <property type="match status" value="1"/>
</dbReference>
<dbReference type="SUPFAM" id="SSF141259">
    <property type="entry name" value="CarD-like"/>
    <property type="match status" value="1"/>
</dbReference>
<evidence type="ECO:0000256" key="5">
    <source>
        <dbReference type="ARBA" id="ARBA00022806"/>
    </source>
</evidence>
<keyword evidence="2 9" id="KW-0547">Nucleotide-binding</keyword>
<dbReference type="SMART" id="SM00490">
    <property type="entry name" value="HELICc"/>
    <property type="match status" value="1"/>
</dbReference>
<keyword evidence="8 9" id="KW-0234">DNA repair</keyword>
<evidence type="ECO:0000256" key="8">
    <source>
        <dbReference type="ARBA" id="ARBA00023204"/>
    </source>
</evidence>
<keyword evidence="1 9" id="KW-0963">Cytoplasm</keyword>
<protein>
    <recommendedName>
        <fullName evidence="9">Transcription-repair-coupling factor</fullName>
        <shortName evidence="9">TRCF</shortName>
        <ecNumber evidence="9">3.6.4.-</ecNumber>
    </recommendedName>
</protein>
<dbReference type="InterPro" id="IPR036101">
    <property type="entry name" value="CarD-like/TRCF_RID_sf"/>
</dbReference>
<dbReference type="GO" id="GO:0006355">
    <property type="term" value="P:regulation of DNA-templated transcription"/>
    <property type="evidence" value="ECO:0007669"/>
    <property type="project" value="UniProtKB-UniRule"/>
</dbReference>
<comment type="similarity">
    <text evidence="9">In the N-terminal section; belongs to the UvrB family.</text>
</comment>
<keyword evidence="7 9" id="KW-0238">DNA-binding</keyword>
<dbReference type="EMBL" id="JAALFG010000003">
    <property type="protein sequence ID" value="NGP18581.1"/>
    <property type="molecule type" value="Genomic_DNA"/>
</dbReference>
<dbReference type="InterPro" id="IPR014001">
    <property type="entry name" value="Helicase_ATP-bd"/>
</dbReference>
<reference evidence="12 13" key="2">
    <citation type="submission" date="2020-03" db="EMBL/GenBank/DDBJ databases">
        <title>Devosia chinhatensis sp. nov., isolated from a hexachlorocyclohexane (HCH) dump site in India.</title>
        <authorList>
            <person name="Kumar M."/>
            <person name="Lal R."/>
        </authorList>
    </citation>
    <scope>NUCLEOTIDE SEQUENCE [LARGE SCALE GENOMIC DNA]</scope>
    <source>
        <strain evidence="12 13">H239</strain>
    </source>
</reference>
<dbReference type="InterPro" id="IPR003711">
    <property type="entry name" value="CarD-like/TRCF_RID"/>
</dbReference>
<organism evidence="12 13">
    <name type="scientific">Devosia aurantiaca</name>
    <dbReference type="NCBI Taxonomy" id="2714858"/>
    <lineage>
        <taxon>Bacteria</taxon>
        <taxon>Pseudomonadati</taxon>
        <taxon>Pseudomonadota</taxon>
        <taxon>Alphaproteobacteria</taxon>
        <taxon>Hyphomicrobiales</taxon>
        <taxon>Devosiaceae</taxon>
        <taxon>Devosia</taxon>
    </lineage>
</organism>
<keyword evidence="4 9" id="KW-0378">Hydrolase</keyword>
<dbReference type="PROSITE" id="PS51194">
    <property type="entry name" value="HELICASE_CTER"/>
    <property type="match status" value="1"/>
</dbReference>
<dbReference type="GO" id="GO:0003678">
    <property type="term" value="F:DNA helicase activity"/>
    <property type="evidence" value="ECO:0007669"/>
    <property type="project" value="TreeGrafter"/>
</dbReference>
<feature type="domain" description="Helicase ATP-binding" evidence="10">
    <location>
        <begin position="576"/>
        <end position="737"/>
    </location>
</feature>
<dbReference type="GO" id="GO:0003684">
    <property type="term" value="F:damaged DNA binding"/>
    <property type="evidence" value="ECO:0007669"/>
    <property type="project" value="InterPro"/>
</dbReference>
<dbReference type="InterPro" id="IPR047112">
    <property type="entry name" value="RecG/Mfd"/>
</dbReference>
<feature type="domain" description="Helicase C-terminal" evidence="11">
    <location>
        <begin position="759"/>
        <end position="912"/>
    </location>
</feature>
<evidence type="ECO:0000313" key="13">
    <source>
        <dbReference type="Proteomes" id="UP000474802"/>
    </source>
</evidence>
<dbReference type="Gene3D" id="3.90.1150.50">
    <property type="entry name" value="Transcription-repair-coupling factor, D7 domain"/>
    <property type="match status" value="1"/>
</dbReference>
<evidence type="ECO:0000259" key="11">
    <source>
        <dbReference type="PROSITE" id="PS51194"/>
    </source>
</evidence>
<dbReference type="Pfam" id="PF02559">
    <property type="entry name" value="CarD_TRCF_RID"/>
    <property type="match status" value="1"/>
</dbReference>
<dbReference type="GO" id="GO:0005524">
    <property type="term" value="F:ATP binding"/>
    <property type="evidence" value="ECO:0007669"/>
    <property type="project" value="UniProtKB-UniRule"/>
</dbReference>
<dbReference type="PROSITE" id="PS51192">
    <property type="entry name" value="HELICASE_ATP_BIND_1"/>
    <property type="match status" value="1"/>
</dbReference>
<keyword evidence="6 9" id="KW-0067">ATP-binding</keyword>
<comment type="function">
    <text evidence="9">Couples transcription and DNA repair by recognizing RNA polymerase (RNAP) stalled at DNA lesions. Mediates ATP-dependent release of RNAP and its truncated transcript from the DNA, and recruitment of nucleotide excision repair machinery to the damaged site.</text>
</comment>
<comment type="subcellular location">
    <subcellularLocation>
        <location evidence="9">Cytoplasm</location>
    </subcellularLocation>
</comment>
<dbReference type="Pfam" id="PF17757">
    <property type="entry name" value="UvrB_inter"/>
    <property type="match status" value="1"/>
</dbReference>
<evidence type="ECO:0000256" key="7">
    <source>
        <dbReference type="ARBA" id="ARBA00023125"/>
    </source>
</evidence>
<dbReference type="RefSeq" id="WP_164534843.1">
    <property type="nucleotide sequence ID" value="NZ_JAALFG010000003.1"/>
</dbReference>
<name>A0A6M1T118_9HYPH</name>
<keyword evidence="3 9" id="KW-0227">DNA damage</keyword>
<evidence type="ECO:0000256" key="4">
    <source>
        <dbReference type="ARBA" id="ARBA00022801"/>
    </source>
</evidence>
<dbReference type="Gene3D" id="3.40.50.300">
    <property type="entry name" value="P-loop containing nucleotide triphosphate hydrolases"/>
    <property type="match status" value="2"/>
</dbReference>
<dbReference type="EC" id="3.6.4.-" evidence="9"/>
<proteinExistence type="inferred from homology"/>
<reference evidence="12 13" key="1">
    <citation type="submission" date="2020-02" db="EMBL/GenBank/DDBJ databases">
        <authorList>
            <person name="Khan S.A."/>
            <person name="Jeon C.O."/>
            <person name="Chun B.H."/>
        </authorList>
    </citation>
    <scope>NUCLEOTIDE SEQUENCE [LARGE SCALE GENOMIC DNA]</scope>
    <source>
        <strain evidence="12 13">H239</strain>
    </source>
</reference>
<evidence type="ECO:0000313" key="12">
    <source>
        <dbReference type="EMBL" id="NGP18581.1"/>
    </source>
</evidence>
<accession>A0A6M1T118</accession>
<dbReference type="Pfam" id="PF00271">
    <property type="entry name" value="Helicase_C"/>
    <property type="match status" value="1"/>
</dbReference>
<dbReference type="InterPro" id="IPR037235">
    <property type="entry name" value="TRCF-like_C_D7"/>
</dbReference>
<dbReference type="SUPFAM" id="SSF52540">
    <property type="entry name" value="P-loop containing nucleoside triphosphate hydrolases"/>
    <property type="match status" value="4"/>
</dbReference>
<dbReference type="InterPro" id="IPR027417">
    <property type="entry name" value="P-loop_NTPase"/>
</dbReference>
<gene>
    <name evidence="9" type="primary">mfd</name>
    <name evidence="12" type="ORF">G5575_13800</name>
</gene>
<dbReference type="SMART" id="SM00982">
    <property type="entry name" value="TRCF"/>
    <property type="match status" value="1"/>
</dbReference>
<dbReference type="InterPro" id="IPR004576">
    <property type="entry name" value="Mfd"/>
</dbReference>
<dbReference type="GO" id="GO:0000716">
    <property type="term" value="P:transcription-coupled nucleotide-excision repair, DNA damage recognition"/>
    <property type="evidence" value="ECO:0007669"/>
    <property type="project" value="UniProtKB-UniRule"/>
</dbReference>
<dbReference type="GO" id="GO:0016787">
    <property type="term" value="F:hydrolase activity"/>
    <property type="evidence" value="ECO:0007669"/>
    <property type="project" value="UniProtKB-KW"/>
</dbReference>
<dbReference type="InterPro" id="IPR041471">
    <property type="entry name" value="UvrB_inter"/>
</dbReference>
<evidence type="ECO:0000256" key="6">
    <source>
        <dbReference type="ARBA" id="ARBA00022840"/>
    </source>
</evidence>
<evidence type="ECO:0000259" key="10">
    <source>
        <dbReference type="PROSITE" id="PS51192"/>
    </source>
</evidence>
<evidence type="ECO:0000256" key="1">
    <source>
        <dbReference type="ARBA" id="ARBA00022490"/>
    </source>
</evidence>
<comment type="caution">
    <text evidence="12">The sequence shown here is derived from an EMBL/GenBank/DDBJ whole genome shotgun (WGS) entry which is preliminary data.</text>
</comment>
<keyword evidence="13" id="KW-1185">Reference proteome</keyword>
<dbReference type="Pfam" id="PF00270">
    <property type="entry name" value="DEAD"/>
    <property type="match status" value="1"/>
</dbReference>
<evidence type="ECO:0000256" key="9">
    <source>
        <dbReference type="HAMAP-Rule" id="MF_00969"/>
    </source>
</evidence>
<evidence type="ECO:0000256" key="3">
    <source>
        <dbReference type="ARBA" id="ARBA00022763"/>
    </source>
</evidence>
<comment type="similarity">
    <text evidence="9">In the C-terminal section; belongs to the helicase family. RecG subfamily.</text>
</comment>
<dbReference type="Pfam" id="PF03461">
    <property type="entry name" value="TRCF"/>
    <property type="match status" value="1"/>
</dbReference>
<dbReference type="Gene3D" id="2.40.10.170">
    <property type="match status" value="1"/>
</dbReference>
<dbReference type="SMART" id="SM00487">
    <property type="entry name" value="DEXDc"/>
    <property type="match status" value="1"/>
</dbReference>
<evidence type="ECO:0000256" key="2">
    <source>
        <dbReference type="ARBA" id="ARBA00022741"/>
    </source>
</evidence>
<dbReference type="SUPFAM" id="SSF143517">
    <property type="entry name" value="TRCF domain-like"/>
    <property type="match status" value="1"/>
</dbReference>
<dbReference type="Proteomes" id="UP000474802">
    <property type="component" value="Unassembled WGS sequence"/>
</dbReference>
<dbReference type="HAMAP" id="MF_00969">
    <property type="entry name" value="TRCF"/>
    <property type="match status" value="1"/>
</dbReference>
<dbReference type="Gene3D" id="3.40.50.11180">
    <property type="match status" value="2"/>
</dbReference>
<dbReference type="AlphaFoldDB" id="A0A6M1T118"/>
<dbReference type="GO" id="GO:0005737">
    <property type="term" value="C:cytoplasm"/>
    <property type="evidence" value="ECO:0007669"/>
    <property type="project" value="UniProtKB-SubCell"/>
</dbReference>
<dbReference type="InterPro" id="IPR011545">
    <property type="entry name" value="DEAD/DEAH_box_helicase_dom"/>
</dbReference>
<keyword evidence="5 12" id="KW-0347">Helicase</keyword>
<dbReference type="InterPro" id="IPR005118">
    <property type="entry name" value="TRCF_C"/>
</dbReference>
<dbReference type="PANTHER" id="PTHR47964">
    <property type="entry name" value="ATP-DEPENDENT DNA HELICASE HOMOLOG RECG, CHLOROPLASTIC"/>
    <property type="match status" value="1"/>
</dbReference>
<dbReference type="PANTHER" id="PTHR47964:SF1">
    <property type="entry name" value="ATP-DEPENDENT DNA HELICASE HOMOLOG RECG, CHLOROPLASTIC"/>
    <property type="match status" value="1"/>
</dbReference>
<dbReference type="InterPro" id="IPR001650">
    <property type="entry name" value="Helicase_C-like"/>
</dbReference>